<dbReference type="NCBIfam" id="NF047702">
    <property type="entry name" value="LIC10965_fam"/>
    <property type="match status" value="1"/>
</dbReference>
<dbReference type="PATRIC" id="fig|280505.15.peg.2035"/>
<gene>
    <name evidence="1" type="ORF">LBBP_02077</name>
</gene>
<dbReference type="AlphaFoldDB" id="A0A0E3B539"/>
<name>A0A0E3B539_LEPBO</name>
<dbReference type="GeneID" id="61172763"/>
<dbReference type="RefSeq" id="WP_002728986.1">
    <property type="nucleotide sequence ID" value="NZ_CP012029.1"/>
</dbReference>
<evidence type="ECO:0000313" key="1">
    <source>
        <dbReference type="EMBL" id="ALO26339.1"/>
    </source>
</evidence>
<protein>
    <submittedName>
        <fullName evidence="1">Uncharacterized protein</fullName>
    </submittedName>
</protein>
<sequence length="108" mass="12173">MTAKSLKSGFLALVLFVGTGFHIHAEKETRTFSQSSYSAYQDSKQSPACPICRFQRETHSIWNPSFLTQNFFSIFQKEKLVPSKVLIPLSNFVQIQLGRAPPFSISIS</sequence>
<organism evidence="1">
    <name type="scientific">Leptospira borgpetersenii serovar Ballum</name>
    <dbReference type="NCBI Taxonomy" id="280505"/>
    <lineage>
        <taxon>Bacteria</taxon>
        <taxon>Pseudomonadati</taxon>
        <taxon>Spirochaetota</taxon>
        <taxon>Spirochaetia</taxon>
        <taxon>Leptospirales</taxon>
        <taxon>Leptospiraceae</taxon>
        <taxon>Leptospira</taxon>
    </lineage>
</organism>
<dbReference type="Proteomes" id="UP000058857">
    <property type="component" value="Chromosome 1"/>
</dbReference>
<reference evidence="1 2" key="1">
    <citation type="journal article" date="2015" name="PLoS Negl. Trop. Dis.">
        <title>Distribution of Plasmids in Distinct Leptospira Pathogenic Species.</title>
        <authorList>
            <person name="Wang Y."/>
            <person name="Zhuang X."/>
            <person name="Zhong Y."/>
            <person name="Zhang C."/>
            <person name="Zhang Y."/>
            <person name="Zeng L."/>
            <person name="Zhu Y."/>
            <person name="He P."/>
            <person name="Dong K."/>
            <person name="Pal U."/>
            <person name="Guo X."/>
            <person name="Qin J."/>
        </authorList>
    </citation>
    <scope>NUCLEOTIDE SEQUENCE [LARGE SCALE GENOMIC DNA]</scope>
    <source>
        <strain evidence="1 2">56604</strain>
    </source>
</reference>
<accession>A0A0E3B539</accession>
<dbReference type="EMBL" id="CP012029">
    <property type="protein sequence ID" value="ALO26339.1"/>
    <property type="molecule type" value="Genomic_DNA"/>
</dbReference>
<proteinExistence type="predicted"/>
<evidence type="ECO:0000313" key="2">
    <source>
        <dbReference type="Proteomes" id="UP000058857"/>
    </source>
</evidence>